<dbReference type="Proteomes" id="UP000037939">
    <property type="component" value="Unassembled WGS sequence"/>
</dbReference>
<sequence length="238" mass="25645">MQRLFNYLAGSALLAAAGLANAITFDADYGIINGWGQINSWYGADDNGNTAQFLFGLDYGSPVRVSQQAYDAQYGSDLVYAHGTYALTNFAYARQYVDVQSGFDQDTFTQPDFIFTGLEMAAFSSVYGAGFSSPTATILLYHDTVQVGSLSVNLWEDHFTWFASPYSGPLDHVVIVSAGQGQRWLLDQIGLAVIPPAVLSPTAAIPEPETVWLMLLGGAGLLARFAARNRSNLARSAA</sequence>
<feature type="domain" description="Ice-binding protein C-terminal" evidence="2">
    <location>
        <begin position="204"/>
        <end position="230"/>
    </location>
</feature>
<reference evidence="3 4" key="1">
    <citation type="submission" date="2015-07" db="EMBL/GenBank/DDBJ databases">
        <title>Draft genome sequence of the Amantichitinum ursilacus IGB-41, a new chitin-degrading bacterium.</title>
        <authorList>
            <person name="Kirstahler P."/>
            <person name="Guenther M."/>
            <person name="Grumaz C."/>
            <person name="Rupp S."/>
            <person name="Zibek S."/>
            <person name="Sohn K."/>
        </authorList>
    </citation>
    <scope>NUCLEOTIDE SEQUENCE [LARGE SCALE GENOMIC DNA]</scope>
    <source>
        <strain evidence="3 4">IGB-41</strain>
    </source>
</reference>
<feature type="chain" id="PRO_5005863334" description="Ice-binding protein C-terminal domain-containing protein" evidence="1">
    <location>
        <begin position="23"/>
        <end position="238"/>
    </location>
</feature>
<comment type="caution">
    <text evidence="3">The sequence shown here is derived from an EMBL/GenBank/DDBJ whole genome shotgun (WGS) entry which is preliminary data.</text>
</comment>
<evidence type="ECO:0000313" key="4">
    <source>
        <dbReference type="Proteomes" id="UP000037939"/>
    </source>
</evidence>
<dbReference type="Pfam" id="PF07589">
    <property type="entry name" value="PEP-CTERM"/>
    <property type="match status" value="1"/>
</dbReference>
<name>A0A0N0XL21_9NEIS</name>
<protein>
    <recommendedName>
        <fullName evidence="2">Ice-binding protein C-terminal domain-containing protein</fullName>
    </recommendedName>
</protein>
<evidence type="ECO:0000259" key="2">
    <source>
        <dbReference type="Pfam" id="PF07589"/>
    </source>
</evidence>
<dbReference type="NCBIfam" id="TIGR02595">
    <property type="entry name" value="PEP_CTERM"/>
    <property type="match status" value="1"/>
</dbReference>
<gene>
    <name evidence="3" type="ORF">WG78_04060</name>
</gene>
<dbReference type="AlphaFoldDB" id="A0A0N0XL21"/>
<dbReference type="InterPro" id="IPR013424">
    <property type="entry name" value="Ice-binding_C"/>
</dbReference>
<keyword evidence="4" id="KW-1185">Reference proteome</keyword>
<dbReference type="EMBL" id="LAQT01000002">
    <property type="protein sequence ID" value="KPC54717.1"/>
    <property type="molecule type" value="Genomic_DNA"/>
</dbReference>
<evidence type="ECO:0000256" key="1">
    <source>
        <dbReference type="SAM" id="SignalP"/>
    </source>
</evidence>
<accession>A0A0N0XL21</accession>
<feature type="signal peptide" evidence="1">
    <location>
        <begin position="1"/>
        <end position="22"/>
    </location>
</feature>
<keyword evidence="1" id="KW-0732">Signal</keyword>
<organism evidence="3 4">
    <name type="scientific">Amantichitinum ursilacus</name>
    <dbReference type="NCBI Taxonomy" id="857265"/>
    <lineage>
        <taxon>Bacteria</taxon>
        <taxon>Pseudomonadati</taxon>
        <taxon>Pseudomonadota</taxon>
        <taxon>Betaproteobacteria</taxon>
        <taxon>Neisseriales</taxon>
        <taxon>Chitinibacteraceae</taxon>
        <taxon>Amantichitinum</taxon>
    </lineage>
</organism>
<dbReference type="RefSeq" id="WP_053936497.1">
    <property type="nucleotide sequence ID" value="NZ_LAQT01000002.1"/>
</dbReference>
<evidence type="ECO:0000313" key="3">
    <source>
        <dbReference type="EMBL" id="KPC54717.1"/>
    </source>
</evidence>
<proteinExistence type="predicted"/>